<reference evidence="2 3" key="1">
    <citation type="submission" date="2021-06" db="EMBL/GenBank/DDBJ databases">
        <authorList>
            <person name="Palmer J.M."/>
        </authorList>
    </citation>
    <scope>NUCLEOTIDE SEQUENCE [LARGE SCALE GENOMIC DNA]</scope>
    <source>
        <strain evidence="2 3">GA_2019</strain>
        <tissue evidence="2">Muscle</tissue>
    </source>
</reference>
<proteinExistence type="predicted"/>
<gene>
    <name evidence="2" type="ORF">GOODEAATRI_022912</name>
</gene>
<feature type="compositionally biased region" description="Polar residues" evidence="1">
    <location>
        <begin position="33"/>
        <end position="45"/>
    </location>
</feature>
<name>A0ABV0N3M5_9TELE</name>
<accession>A0ABV0N3M5</accession>
<protein>
    <submittedName>
        <fullName evidence="2">Uncharacterized protein</fullName>
    </submittedName>
</protein>
<dbReference type="Proteomes" id="UP001476798">
    <property type="component" value="Unassembled WGS sequence"/>
</dbReference>
<evidence type="ECO:0000256" key="1">
    <source>
        <dbReference type="SAM" id="MobiDB-lite"/>
    </source>
</evidence>
<evidence type="ECO:0000313" key="2">
    <source>
        <dbReference type="EMBL" id="MEQ2165992.1"/>
    </source>
</evidence>
<sequence>MLKGLSTKVDQLSTELAQMKALFQSLREDGGRSETSPPEQGGSSTCEDDAILVVASVTLFREDFLESGSRTSGLGSGASQGGAGEPVTAAITTALGHMQLDVPPAQSAPSNAFFRHHDAEAAFVVPPLAEYIQVLHACWMDTRAFSRPTADGRVLAAMHETSKFGLGCMPPFESAIASVIVPPDEALRPNARFLRPQCCVMDDLLCRAYDSSARMGTLPSTVGLLFLFGVGSLGAVDSGLVLCRPSP</sequence>
<evidence type="ECO:0000313" key="3">
    <source>
        <dbReference type="Proteomes" id="UP001476798"/>
    </source>
</evidence>
<dbReference type="EMBL" id="JAHRIO010022390">
    <property type="protein sequence ID" value="MEQ2165992.1"/>
    <property type="molecule type" value="Genomic_DNA"/>
</dbReference>
<comment type="caution">
    <text evidence="2">The sequence shown here is derived from an EMBL/GenBank/DDBJ whole genome shotgun (WGS) entry which is preliminary data.</text>
</comment>
<feature type="region of interest" description="Disordered" evidence="1">
    <location>
        <begin position="27"/>
        <end position="47"/>
    </location>
</feature>
<organism evidence="2 3">
    <name type="scientific">Goodea atripinnis</name>
    <dbReference type="NCBI Taxonomy" id="208336"/>
    <lineage>
        <taxon>Eukaryota</taxon>
        <taxon>Metazoa</taxon>
        <taxon>Chordata</taxon>
        <taxon>Craniata</taxon>
        <taxon>Vertebrata</taxon>
        <taxon>Euteleostomi</taxon>
        <taxon>Actinopterygii</taxon>
        <taxon>Neopterygii</taxon>
        <taxon>Teleostei</taxon>
        <taxon>Neoteleostei</taxon>
        <taxon>Acanthomorphata</taxon>
        <taxon>Ovalentaria</taxon>
        <taxon>Atherinomorphae</taxon>
        <taxon>Cyprinodontiformes</taxon>
        <taxon>Goodeidae</taxon>
        <taxon>Goodea</taxon>
    </lineage>
</organism>
<keyword evidence="3" id="KW-1185">Reference proteome</keyword>